<name>X6LIY2_RETFI</name>
<reference evidence="1 2" key="1">
    <citation type="journal article" date="2013" name="Curr. Biol.">
        <title>The Genome of the Foraminiferan Reticulomyxa filosa.</title>
        <authorList>
            <person name="Glockner G."/>
            <person name="Hulsmann N."/>
            <person name="Schleicher M."/>
            <person name="Noegel A.A."/>
            <person name="Eichinger L."/>
            <person name="Gallinger C."/>
            <person name="Pawlowski J."/>
            <person name="Sierra R."/>
            <person name="Euteneuer U."/>
            <person name="Pillet L."/>
            <person name="Moustafa A."/>
            <person name="Platzer M."/>
            <person name="Groth M."/>
            <person name="Szafranski K."/>
            <person name="Schliwa M."/>
        </authorList>
    </citation>
    <scope>NUCLEOTIDE SEQUENCE [LARGE SCALE GENOMIC DNA]</scope>
</reference>
<protein>
    <submittedName>
        <fullName evidence="1">Uncharacterized protein</fullName>
    </submittedName>
</protein>
<feature type="non-terminal residue" evidence="1">
    <location>
        <position position="408"/>
    </location>
</feature>
<comment type="caution">
    <text evidence="1">The sequence shown here is derived from an EMBL/GenBank/DDBJ whole genome shotgun (WGS) entry which is preliminary data.</text>
</comment>
<sequence>MPIAFLNRFEKQLISYRTSLSSETEPWISKIEERLAQVFGVASKQLDKLFCGFNDDTIPSALFNILAERKEEQKSPDAFDQNEPKSQELDDATVDAIVDLFKPLSGQKEFPSFGKVIELQQMESNKQMALILTGDFECNLPVQWNYATKKIASFKKSVDFEQAIHYFFSPDNTTQDLLILQYVHDSKNFSHFMHIKHTLEHAHHQYYCCNEEGKDQKEDNKDEEKKQMEQRLVVLLVHIKPPIFKNPFPLIFSRKWKFTYVDNLSSVESVQLKTLLSQTMLDVLKNDESNTRLRNAIRRAFARLQFPTQKNGSSDIQRLLTLFEESAEIVECRKEIISRLKQFFEEKGILSEPITRILNKKEVKNPGNVDALSLGCSFFEKYKNVIDRLLTMVCMNILSTFYENCYFQ</sequence>
<dbReference type="PANTHER" id="PTHR22605:SF1">
    <property type="entry name" value="RZ-TYPE DOMAIN-CONTAINING PROTEIN"/>
    <property type="match status" value="1"/>
</dbReference>
<dbReference type="PANTHER" id="PTHR22605">
    <property type="entry name" value="RZ-TYPE DOMAIN-CONTAINING PROTEIN"/>
    <property type="match status" value="1"/>
</dbReference>
<organism evidence="1 2">
    <name type="scientific">Reticulomyxa filosa</name>
    <dbReference type="NCBI Taxonomy" id="46433"/>
    <lineage>
        <taxon>Eukaryota</taxon>
        <taxon>Sar</taxon>
        <taxon>Rhizaria</taxon>
        <taxon>Retaria</taxon>
        <taxon>Foraminifera</taxon>
        <taxon>Monothalamids</taxon>
        <taxon>Reticulomyxidae</taxon>
        <taxon>Reticulomyxa</taxon>
    </lineage>
</organism>
<dbReference type="GO" id="GO:0016887">
    <property type="term" value="F:ATP hydrolysis activity"/>
    <property type="evidence" value="ECO:0007669"/>
    <property type="project" value="InterPro"/>
</dbReference>
<gene>
    <name evidence="1" type="ORF">RFI_35565</name>
</gene>
<dbReference type="Proteomes" id="UP000023152">
    <property type="component" value="Unassembled WGS sequence"/>
</dbReference>
<dbReference type="AlphaFoldDB" id="X6LIY2"/>
<proteinExistence type="predicted"/>
<keyword evidence="2" id="KW-1185">Reference proteome</keyword>
<dbReference type="InterPro" id="IPR031248">
    <property type="entry name" value="RNF213"/>
</dbReference>
<dbReference type="EMBL" id="ASPP01037209">
    <property type="protein sequence ID" value="ETO01873.1"/>
    <property type="molecule type" value="Genomic_DNA"/>
</dbReference>
<accession>X6LIY2</accession>
<evidence type="ECO:0000313" key="2">
    <source>
        <dbReference type="Proteomes" id="UP000023152"/>
    </source>
</evidence>
<evidence type="ECO:0000313" key="1">
    <source>
        <dbReference type="EMBL" id="ETO01873.1"/>
    </source>
</evidence>
<dbReference type="GO" id="GO:0004842">
    <property type="term" value="F:ubiquitin-protein transferase activity"/>
    <property type="evidence" value="ECO:0007669"/>
    <property type="project" value="InterPro"/>
</dbReference>